<name>F7YXU3_9THEM</name>
<dbReference type="KEGG" id="tta:Theth_0653"/>
<dbReference type="STRING" id="688269.Theth_0653"/>
<dbReference type="InterPro" id="IPR025164">
    <property type="entry name" value="Toastrack_DUF4097"/>
</dbReference>
<evidence type="ECO:0000259" key="1">
    <source>
        <dbReference type="Pfam" id="PF13349"/>
    </source>
</evidence>
<organism evidence="3 4">
    <name type="scientific">Pseudothermotoga thermarum DSM 5069</name>
    <dbReference type="NCBI Taxonomy" id="688269"/>
    <lineage>
        <taxon>Bacteria</taxon>
        <taxon>Thermotogati</taxon>
        <taxon>Thermotogota</taxon>
        <taxon>Thermotogae</taxon>
        <taxon>Thermotogales</taxon>
        <taxon>Thermotogaceae</taxon>
        <taxon>Pseudothermotoga</taxon>
    </lineage>
</organism>
<sequence length="260" mass="28669">MQKFSLDFSDVRKLIVKSLSSDVQISSSQMEYSVTGPEKDLLIEKKNGTLEISVTGRGMIPIFNHDSTPISLTIPTQLDEIIVTTISGDVKANHVKAENMKFKTTSGEISLNRLLANFCEIKTVSGDISISQQSSRKIVITTVSGDIKIKEVVCEDYEWIISSISGDVEIETVGVPSLRILFKTVGGDLTSNIGYVREGKEYVFGDGRMRLIVNTTSGDLTIKSTNRAERAESIEKKILKLVAEGKLSYEQAKEILKELV</sequence>
<keyword evidence="4" id="KW-1185">Reference proteome</keyword>
<proteinExistence type="predicted"/>
<dbReference type="EMBL" id="CP002351">
    <property type="protein sequence ID" value="AEH50740.1"/>
    <property type="molecule type" value="Genomic_DNA"/>
</dbReference>
<dbReference type="HOGENOM" id="CLU_1049153_0_0_0"/>
<evidence type="ECO:0000259" key="2">
    <source>
        <dbReference type="Pfam" id="PF22746"/>
    </source>
</evidence>
<dbReference type="RefSeq" id="WP_013931963.1">
    <property type="nucleotide sequence ID" value="NC_015707.1"/>
</dbReference>
<accession>F7YXU3</accession>
<dbReference type="OrthoDB" id="46277at2"/>
<dbReference type="Pfam" id="PF22746">
    <property type="entry name" value="SHOCT-like_DUF2089-C"/>
    <property type="match status" value="1"/>
</dbReference>
<dbReference type="Gene3D" id="2.160.20.120">
    <property type="match status" value="1"/>
</dbReference>
<evidence type="ECO:0000313" key="3">
    <source>
        <dbReference type="EMBL" id="AEH50740.1"/>
    </source>
</evidence>
<evidence type="ECO:0000313" key="4">
    <source>
        <dbReference type="Proteomes" id="UP000006804"/>
    </source>
</evidence>
<protein>
    <submittedName>
        <fullName evidence="3">Uncharacterized protein</fullName>
    </submittedName>
</protein>
<gene>
    <name evidence="3" type="ORF">Theth_0653</name>
</gene>
<dbReference type="InterPro" id="IPR053959">
    <property type="entry name" value="YvlB/LiaX_N"/>
</dbReference>
<dbReference type="Proteomes" id="UP000006804">
    <property type="component" value="Chromosome"/>
</dbReference>
<feature type="domain" description="YvlB/LiaX N-terminal" evidence="2">
    <location>
        <begin position="236"/>
        <end position="259"/>
    </location>
</feature>
<reference evidence="3 4" key="1">
    <citation type="submission" date="2010-11" db="EMBL/GenBank/DDBJ databases">
        <title>The complete genome of Thermotoga thermarum DSM 5069.</title>
        <authorList>
            <consortium name="US DOE Joint Genome Institute (JGI-PGF)"/>
            <person name="Lucas S."/>
            <person name="Copeland A."/>
            <person name="Lapidus A."/>
            <person name="Bruce D."/>
            <person name="Goodwin L."/>
            <person name="Pitluck S."/>
            <person name="Kyrpides N."/>
            <person name="Mavromatis K."/>
            <person name="Ivanova N."/>
            <person name="Zeytun A."/>
            <person name="Brettin T."/>
            <person name="Detter J.C."/>
            <person name="Tapia R."/>
            <person name="Han C."/>
            <person name="Land M."/>
            <person name="Hauser L."/>
            <person name="Markowitz V."/>
            <person name="Cheng J.-F."/>
            <person name="Hugenholtz P."/>
            <person name="Woyke T."/>
            <person name="Wu D."/>
            <person name="Spring S."/>
            <person name="Schroeder M."/>
            <person name="Brambilla E."/>
            <person name="Klenk H.-P."/>
            <person name="Eisen J.A."/>
        </authorList>
    </citation>
    <scope>NUCLEOTIDE SEQUENCE [LARGE SCALE GENOMIC DNA]</scope>
    <source>
        <strain evidence="3 4">DSM 5069</strain>
    </source>
</reference>
<dbReference type="PATRIC" id="fig|688269.3.peg.676"/>
<dbReference type="AlphaFoldDB" id="F7YXU3"/>
<dbReference type="eggNOG" id="COG3595">
    <property type="taxonomic scope" value="Bacteria"/>
</dbReference>
<dbReference type="Pfam" id="PF13349">
    <property type="entry name" value="DUF4097"/>
    <property type="match status" value="1"/>
</dbReference>
<feature type="domain" description="DUF4097" evidence="1">
    <location>
        <begin position="12"/>
        <end position="229"/>
    </location>
</feature>